<reference evidence="1 2" key="1">
    <citation type="journal article" date="2019" name="Nat. Ecol. Evol.">
        <title>Megaphylogeny resolves global patterns of mushroom evolution.</title>
        <authorList>
            <person name="Varga T."/>
            <person name="Krizsan K."/>
            <person name="Foldi C."/>
            <person name="Dima B."/>
            <person name="Sanchez-Garcia M."/>
            <person name="Sanchez-Ramirez S."/>
            <person name="Szollosi G.J."/>
            <person name="Szarkandi J.G."/>
            <person name="Papp V."/>
            <person name="Albert L."/>
            <person name="Andreopoulos W."/>
            <person name="Angelini C."/>
            <person name="Antonin V."/>
            <person name="Barry K.W."/>
            <person name="Bougher N.L."/>
            <person name="Buchanan P."/>
            <person name="Buyck B."/>
            <person name="Bense V."/>
            <person name="Catcheside P."/>
            <person name="Chovatia M."/>
            <person name="Cooper J."/>
            <person name="Damon W."/>
            <person name="Desjardin D."/>
            <person name="Finy P."/>
            <person name="Geml J."/>
            <person name="Haridas S."/>
            <person name="Hughes K."/>
            <person name="Justo A."/>
            <person name="Karasinski D."/>
            <person name="Kautmanova I."/>
            <person name="Kiss B."/>
            <person name="Kocsube S."/>
            <person name="Kotiranta H."/>
            <person name="LaButti K.M."/>
            <person name="Lechner B.E."/>
            <person name="Liimatainen K."/>
            <person name="Lipzen A."/>
            <person name="Lukacs Z."/>
            <person name="Mihaltcheva S."/>
            <person name="Morgado L.N."/>
            <person name="Niskanen T."/>
            <person name="Noordeloos M.E."/>
            <person name="Ohm R.A."/>
            <person name="Ortiz-Santana B."/>
            <person name="Ovrebo C."/>
            <person name="Racz N."/>
            <person name="Riley R."/>
            <person name="Savchenko A."/>
            <person name="Shiryaev A."/>
            <person name="Soop K."/>
            <person name="Spirin V."/>
            <person name="Szebenyi C."/>
            <person name="Tomsovsky M."/>
            <person name="Tulloss R.E."/>
            <person name="Uehling J."/>
            <person name="Grigoriev I.V."/>
            <person name="Vagvolgyi C."/>
            <person name="Papp T."/>
            <person name="Martin F.M."/>
            <person name="Miettinen O."/>
            <person name="Hibbett D.S."/>
            <person name="Nagy L.G."/>
        </authorList>
    </citation>
    <scope>NUCLEOTIDE SEQUENCE [LARGE SCALE GENOMIC DNA]</scope>
    <source>
        <strain evidence="1 2">CBS 121175</strain>
    </source>
</reference>
<name>A0A5C3L221_COPMA</name>
<evidence type="ECO:0008006" key="3">
    <source>
        <dbReference type="Google" id="ProtNLM"/>
    </source>
</evidence>
<proteinExistence type="predicted"/>
<protein>
    <recommendedName>
        <fullName evidence="3">Copia protein</fullName>
    </recommendedName>
</protein>
<sequence length="86" mass="9433">MWVHAATARALLVESGLPTRLWAEAMRFSVWLHNRSFTTAVEDKSKTPIELATGSIPDLSLLSTWGTKILVKDLKAGKLGVRTVEG</sequence>
<gene>
    <name evidence="1" type="ORF">FA15DRAFT_596422</name>
</gene>
<evidence type="ECO:0000313" key="2">
    <source>
        <dbReference type="Proteomes" id="UP000307440"/>
    </source>
</evidence>
<dbReference type="OrthoDB" id="3015170at2759"/>
<dbReference type="EMBL" id="ML210245">
    <property type="protein sequence ID" value="TFK22278.1"/>
    <property type="molecule type" value="Genomic_DNA"/>
</dbReference>
<accession>A0A5C3L221</accession>
<dbReference type="AlphaFoldDB" id="A0A5C3L221"/>
<dbReference type="Proteomes" id="UP000307440">
    <property type="component" value="Unassembled WGS sequence"/>
</dbReference>
<feature type="non-terminal residue" evidence="1">
    <location>
        <position position="86"/>
    </location>
</feature>
<organism evidence="1 2">
    <name type="scientific">Coprinopsis marcescibilis</name>
    <name type="common">Agaric fungus</name>
    <name type="synonym">Psathyrella marcescibilis</name>
    <dbReference type="NCBI Taxonomy" id="230819"/>
    <lineage>
        <taxon>Eukaryota</taxon>
        <taxon>Fungi</taxon>
        <taxon>Dikarya</taxon>
        <taxon>Basidiomycota</taxon>
        <taxon>Agaricomycotina</taxon>
        <taxon>Agaricomycetes</taxon>
        <taxon>Agaricomycetidae</taxon>
        <taxon>Agaricales</taxon>
        <taxon>Agaricineae</taxon>
        <taxon>Psathyrellaceae</taxon>
        <taxon>Coprinopsis</taxon>
    </lineage>
</organism>
<dbReference type="STRING" id="230819.A0A5C3L221"/>
<keyword evidence="2" id="KW-1185">Reference proteome</keyword>
<evidence type="ECO:0000313" key="1">
    <source>
        <dbReference type="EMBL" id="TFK22278.1"/>
    </source>
</evidence>